<sequence>MSECDELKPWLYALIIVPSIFNVMSLSTTHWLMRTAVRVGLGPKAKRALLAYARSKPELQRLSCNLLRQLSRTEFPNVKADEFSTYISLLFM</sequence>
<evidence type="ECO:0000313" key="2">
    <source>
        <dbReference type="Proteomes" id="UP000887574"/>
    </source>
</evidence>
<keyword evidence="2" id="KW-1185">Reference proteome</keyword>
<dbReference type="AlphaFoldDB" id="A0A915ETT7"/>
<evidence type="ECO:0000256" key="1">
    <source>
        <dbReference type="SAM" id="Phobius"/>
    </source>
</evidence>
<dbReference type="WBParaSite" id="jg9743">
    <property type="protein sequence ID" value="jg9743"/>
    <property type="gene ID" value="jg9743"/>
</dbReference>
<keyword evidence="1" id="KW-0812">Transmembrane</keyword>
<proteinExistence type="predicted"/>
<evidence type="ECO:0000313" key="3">
    <source>
        <dbReference type="WBParaSite" id="jg9743"/>
    </source>
</evidence>
<reference evidence="3" key="1">
    <citation type="submission" date="2022-11" db="UniProtKB">
        <authorList>
            <consortium name="WormBaseParasite"/>
        </authorList>
    </citation>
    <scope>IDENTIFICATION</scope>
</reference>
<dbReference type="Proteomes" id="UP000887574">
    <property type="component" value="Unplaced"/>
</dbReference>
<accession>A0A915ETT7</accession>
<organism evidence="2 3">
    <name type="scientific">Ditylenchus dipsaci</name>
    <dbReference type="NCBI Taxonomy" id="166011"/>
    <lineage>
        <taxon>Eukaryota</taxon>
        <taxon>Metazoa</taxon>
        <taxon>Ecdysozoa</taxon>
        <taxon>Nematoda</taxon>
        <taxon>Chromadorea</taxon>
        <taxon>Rhabditida</taxon>
        <taxon>Tylenchina</taxon>
        <taxon>Tylenchomorpha</taxon>
        <taxon>Sphaerularioidea</taxon>
        <taxon>Anguinidae</taxon>
        <taxon>Anguininae</taxon>
        <taxon>Ditylenchus</taxon>
    </lineage>
</organism>
<feature type="transmembrane region" description="Helical" evidence="1">
    <location>
        <begin position="12"/>
        <end position="33"/>
    </location>
</feature>
<protein>
    <submittedName>
        <fullName evidence="3">Uncharacterized protein</fullName>
    </submittedName>
</protein>
<keyword evidence="1" id="KW-1133">Transmembrane helix</keyword>
<keyword evidence="1" id="KW-0472">Membrane</keyword>
<name>A0A915ETT7_9BILA</name>